<evidence type="ECO:0008006" key="5">
    <source>
        <dbReference type="Google" id="ProtNLM"/>
    </source>
</evidence>
<evidence type="ECO:0000256" key="2">
    <source>
        <dbReference type="SAM" id="SignalP"/>
    </source>
</evidence>
<dbReference type="SUPFAM" id="SSF50494">
    <property type="entry name" value="Trypsin-like serine proteases"/>
    <property type="match status" value="1"/>
</dbReference>
<dbReference type="InterPro" id="IPR009003">
    <property type="entry name" value="Peptidase_S1_PA"/>
</dbReference>
<dbReference type="Gene3D" id="2.40.10.10">
    <property type="entry name" value="Trypsin-like serine proteases"/>
    <property type="match status" value="2"/>
</dbReference>
<feature type="chain" id="PRO_5042115143" description="Serine protease" evidence="2">
    <location>
        <begin position="24"/>
        <end position="634"/>
    </location>
</feature>
<dbReference type="AlphaFoldDB" id="A0AAD3HCF2"/>
<dbReference type="PANTHER" id="PTHR36234">
    <property type="entry name" value="LYSYL ENDOPEPTIDASE"/>
    <property type="match status" value="1"/>
</dbReference>
<dbReference type="Proteomes" id="UP001054902">
    <property type="component" value="Unassembled WGS sequence"/>
</dbReference>
<dbReference type="PANTHER" id="PTHR36234:SF5">
    <property type="entry name" value="LYSYL ENDOPEPTIDASE"/>
    <property type="match status" value="1"/>
</dbReference>
<comment type="caution">
    <text evidence="3">The sequence shown here is derived from an EMBL/GenBank/DDBJ whole genome shotgun (WGS) entry which is preliminary data.</text>
</comment>
<gene>
    <name evidence="3" type="ORF">CTEN210_14587</name>
</gene>
<evidence type="ECO:0000256" key="1">
    <source>
        <dbReference type="ARBA" id="ARBA00023026"/>
    </source>
</evidence>
<accession>A0AAD3HCF2</accession>
<protein>
    <recommendedName>
        <fullName evidence="5">Serine protease</fullName>
    </recommendedName>
</protein>
<dbReference type="InterPro" id="IPR043504">
    <property type="entry name" value="Peptidase_S1_PA_chymotrypsin"/>
</dbReference>
<feature type="signal peptide" evidence="2">
    <location>
        <begin position="1"/>
        <end position="23"/>
    </location>
</feature>
<sequence>MVSFPKVSLSLFILASNVGRVSSASMPPRMLKTSSLTEEEHYIASRNAHEELLTLLPDKKRFLQSNAAIENSSVHVEMTQEDKAYIREYKKTEKLFPMPTITGAVKTIQKAVGKGNNSQRRLGQKHNFDSGIYEERSDGFTWTLSVKSYDALGLSVFIKNIVVPNDIVISFFNADGDFDTNIETRISNKEVWTKTVNGNEAFLVFTYKGEDIEEALSTLSFSVSQVSIFNPDPSDEMETRKLGSCNWGIADCVVDYMCCKKNMTNSDPDGIAPQECGNWQNANEDSALFRDEHITNYSRAIAKMSWTDANWRYSCTGGLINNADGRPLFLTANHCISKSNASMELYFGARNNKCEANDTCVYAFKTADTIGATKLASSRASDFTLMEISQALPEGKNFYALGWNIDKVQPGTKTYRISHPRAGPQSYQEQVVSSNQPEVGFIYSQPLLGETMSGSSGGPIVNSNNEIVGQLYGDSNGNADWCVTQSDGTNKYGNYKNIDGEFLTTYNTGKVAEILGTICTEGDICDDGDACTENDACSGGVCSGTPIDCIDGTCENGVCVEVCIDGTTCDDFDGCTVNDVCFAGVCAGTPKQCNEFEVCENGNCVPQNTCSGKKKKDCTGNCDWANGLCIPVIA</sequence>
<name>A0AAD3HCF2_9STRA</name>
<keyword evidence="4" id="KW-1185">Reference proteome</keyword>
<keyword evidence="2" id="KW-0732">Signal</keyword>
<evidence type="ECO:0000313" key="4">
    <source>
        <dbReference type="Proteomes" id="UP001054902"/>
    </source>
</evidence>
<evidence type="ECO:0000313" key="3">
    <source>
        <dbReference type="EMBL" id="GFH58111.1"/>
    </source>
</evidence>
<dbReference type="Pfam" id="PF13365">
    <property type="entry name" value="Trypsin_2"/>
    <property type="match status" value="1"/>
</dbReference>
<proteinExistence type="predicted"/>
<reference evidence="3 4" key="1">
    <citation type="journal article" date="2021" name="Sci. Rep.">
        <title>The genome of the diatom Chaetoceros tenuissimus carries an ancient integrated fragment of an extant virus.</title>
        <authorList>
            <person name="Hongo Y."/>
            <person name="Kimura K."/>
            <person name="Takaki Y."/>
            <person name="Yoshida Y."/>
            <person name="Baba S."/>
            <person name="Kobayashi G."/>
            <person name="Nagasaki K."/>
            <person name="Hano T."/>
            <person name="Tomaru Y."/>
        </authorList>
    </citation>
    <scope>NUCLEOTIDE SEQUENCE [LARGE SCALE GENOMIC DNA]</scope>
    <source>
        <strain evidence="3 4">NIES-3715</strain>
    </source>
</reference>
<organism evidence="3 4">
    <name type="scientific">Chaetoceros tenuissimus</name>
    <dbReference type="NCBI Taxonomy" id="426638"/>
    <lineage>
        <taxon>Eukaryota</taxon>
        <taxon>Sar</taxon>
        <taxon>Stramenopiles</taxon>
        <taxon>Ochrophyta</taxon>
        <taxon>Bacillariophyta</taxon>
        <taxon>Coscinodiscophyceae</taxon>
        <taxon>Chaetocerotophycidae</taxon>
        <taxon>Chaetocerotales</taxon>
        <taxon>Chaetocerotaceae</taxon>
        <taxon>Chaetoceros</taxon>
    </lineage>
</organism>
<dbReference type="EMBL" id="BLLK01000060">
    <property type="protein sequence ID" value="GFH58111.1"/>
    <property type="molecule type" value="Genomic_DNA"/>
</dbReference>
<keyword evidence="1" id="KW-0843">Virulence</keyword>